<proteinExistence type="predicted"/>
<organism evidence="2 3">
    <name type="scientific">Scytonema hofmannii PCC 7110</name>
    <dbReference type="NCBI Taxonomy" id="128403"/>
    <lineage>
        <taxon>Bacteria</taxon>
        <taxon>Bacillati</taxon>
        <taxon>Cyanobacteriota</taxon>
        <taxon>Cyanophyceae</taxon>
        <taxon>Nostocales</taxon>
        <taxon>Scytonemataceae</taxon>
        <taxon>Scytonema</taxon>
    </lineage>
</organism>
<sequence length="249" mass="27915">MLVKDLMNQTEMSFDELAPILLSCRVNADNPETEVSETVAKRILSTVAKIGGQPKLPQLSGTTESQGIKQPDGKLSELVNPSGEPNKSAIKSFAEAHQITQKLVTASVDAIQQKNIRLTIEAAYLKRQKEIELLQAEQMGRAIADYQHEQFKSDELRDRVRALRASNYNVDDLMQTTFGVTFSQFSESAQKKIDATVQENQEDNLIIDLLIQGKTPEEICQILGKPQSQIQDWHFSQVSLRKNLQELCS</sequence>
<evidence type="ECO:0000313" key="2">
    <source>
        <dbReference type="EMBL" id="KYC42019.1"/>
    </source>
</evidence>
<dbReference type="RefSeq" id="WP_017742074.1">
    <property type="nucleotide sequence ID" value="NZ_KQ976354.1"/>
</dbReference>
<reference evidence="2 3" key="1">
    <citation type="journal article" date="2013" name="Genome Biol. Evol.">
        <title>Genomes of Stigonematalean cyanobacteria (subsection V) and the evolution of oxygenic photosynthesis from prokaryotes to plastids.</title>
        <authorList>
            <person name="Dagan T."/>
            <person name="Roettger M."/>
            <person name="Stucken K."/>
            <person name="Landan G."/>
            <person name="Koch R."/>
            <person name="Major P."/>
            <person name="Gould S.B."/>
            <person name="Goremykin V.V."/>
            <person name="Rippka R."/>
            <person name="Tandeau de Marsac N."/>
            <person name="Gugger M."/>
            <person name="Lockhart P.J."/>
            <person name="Allen J.F."/>
            <person name="Brune I."/>
            <person name="Maus I."/>
            <person name="Puhler A."/>
            <person name="Martin W.F."/>
        </authorList>
    </citation>
    <scope>NUCLEOTIDE SEQUENCE [LARGE SCALE GENOMIC DNA]</scope>
    <source>
        <strain evidence="2 3">PCC 7110</strain>
    </source>
</reference>
<feature type="region of interest" description="Disordered" evidence="1">
    <location>
        <begin position="54"/>
        <end position="87"/>
    </location>
</feature>
<dbReference type="AlphaFoldDB" id="A0A139XBF4"/>
<evidence type="ECO:0000256" key="1">
    <source>
        <dbReference type="SAM" id="MobiDB-lite"/>
    </source>
</evidence>
<keyword evidence="3" id="KW-1185">Reference proteome</keyword>
<dbReference type="EMBL" id="ANNX02000020">
    <property type="protein sequence ID" value="KYC42019.1"/>
    <property type="molecule type" value="Genomic_DNA"/>
</dbReference>
<accession>A0A139XBF4</accession>
<feature type="compositionally biased region" description="Polar residues" evidence="1">
    <location>
        <begin position="59"/>
        <end position="68"/>
    </location>
</feature>
<gene>
    <name evidence="2" type="ORF">WA1_18620</name>
</gene>
<protein>
    <submittedName>
        <fullName evidence="2">Uncharacterized protein</fullName>
    </submittedName>
</protein>
<dbReference type="Proteomes" id="UP000076925">
    <property type="component" value="Unassembled WGS sequence"/>
</dbReference>
<evidence type="ECO:0000313" key="3">
    <source>
        <dbReference type="Proteomes" id="UP000076925"/>
    </source>
</evidence>
<comment type="caution">
    <text evidence="2">The sequence shown here is derived from an EMBL/GenBank/DDBJ whole genome shotgun (WGS) entry which is preliminary data.</text>
</comment>
<name>A0A139XBF4_9CYAN</name>
<dbReference type="STRING" id="128403.WA1_18620"/>